<dbReference type="PANTHER" id="PTHR11579:SF18">
    <property type="entry name" value="PROTEIN-L-ISOASPARTATE O-METHYLTRANSFERASE"/>
    <property type="match status" value="1"/>
</dbReference>
<dbReference type="STRING" id="1123269.NX02_14120"/>
<dbReference type="InterPro" id="IPR000682">
    <property type="entry name" value="PCMT"/>
</dbReference>
<dbReference type="InterPro" id="IPR029063">
    <property type="entry name" value="SAM-dependent_MTases_sf"/>
</dbReference>
<dbReference type="EMBL" id="CP006644">
    <property type="protein sequence ID" value="AHE54512.1"/>
    <property type="molecule type" value="Genomic_DNA"/>
</dbReference>
<organism evidence="4 5">
    <name type="scientific">Sphingomonas sanxanigenens DSM 19645 = NX02</name>
    <dbReference type="NCBI Taxonomy" id="1123269"/>
    <lineage>
        <taxon>Bacteria</taxon>
        <taxon>Pseudomonadati</taxon>
        <taxon>Pseudomonadota</taxon>
        <taxon>Alphaproteobacteria</taxon>
        <taxon>Sphingomonadales</taxon>
        <taxon>Sphingomonadaceae</taxon>
        <taxon>Sphingomonas</taxon>
    </lineage>
</organism>
<dbReference type="Pfam" id="PF01135">
    <property type="entry name" value="PCMT"/>
    <property type="match status" value="1"/>
</dbReference>
<dbReference type="PATRIC" id="fig|1123269.5.peg.2750"/>
<evidence type="ECO:0000313" key="4">
    <source>
        <dbReference type="EMBL" id="AHE54512.1"/>
    </source>
</evidence>
<evidence type="ECO:0000256" key="3">
    <source>
        <dbReference type="ARBA" id="ARBA00030757"/>
    </source>
</evidence>
<evidence type="ECO:0000256" key="1">
    <source>
        <dbReference type="ARBA" id="ARBA00005369"/>
    </source>
</evidence>
<evidence type="ECO:0000313" key="5">
    <source>
        <dbReference type="Proteomes" id="UP000018851"/>
    </source>
</evidence>
<dbReference type="SUPFAM" id="SSF53335">
    <property type="entry name" value="S-adenosyl-L-methionine-dependent methyltransferases"/>
    <property type="match status" value="1"/>
</dbReference>
<comment type="similarity">
    <text evidence="1">Belongs to the methyltransferase superfamily. L-isoaspartyl/D-aspartyl protein methyltransferase family.</text>
</comment>
<dbReference type="PANTHER" id="PTHR11579">
    <property type="entry name" value="PROTEIN-L-ISOASPARTATE O-METHYLTRANSFERASE"/>
    <property type="match status" value="1"/>
</dbReference>
<dbReference type="KEGG" id="ssan:NX02_14120"/>
<dbReference type="Gene3D" id="3.40.50.150">
    <property type="entry name" value="Vaccinia Virus protein VP39"/>
    <property type="match status" value="1"/>
</dbReference>
<name>W0ADB4_9SPHN</name>
<gene>
    <name evidence="4" type="ORF">NX02_14120</name>
</gene>
<dbReference type="GO" id="GO:0005737">
    <property type="term" value="C:cytoplasm"/>
    <property type="evidence" value="ECO:0007669"/>
    <property type="project" value="TreeGrafter"/>
</dbReference>
<sequence>MVASQLRTTAVNDVRVIEAMGAVERERFVPAARRALAYVDTPVPLAGGRALNPPMVVGRLLTEANVVATDKALVVGAATGYAAALLARLAASVVAVEGDAALVAEMRIALADAANVTVVEGPAAAGAADKGPYDLILIDGAVEQIPDALVAQLAPGGRIAAPMIDDGVTRLVIGRVAGGAVSFQRVTDAEAAVLPGFERPRTFSF</sequence>
<dbReference type="GO" id="GO:0004719">
    <property type="term" value="F:protein-L-isoaspartate (D-aspartate) O-methyltransferase activity"/>
    <property type="evidence" value="ECO:0007669"/>
    <property type="project" value="InterPro"/>
</dbReference>
<dbReference type="HOGENOM" id="CLU_055432_2_1_5"/>
<keyword evidence="5" id="KW-1185">Reference proteome</keyword>
<dbReference type="AlphaFoldDB" id="W0ADB4"/>
<accession>W0ADB4</accession>
<dbReference type="Proteomes" id="UP000018851">
    <property type="component" value="Chromosome"/>
</dbReference>
<protein>
    <recommendedName>
        <fullName evidence="2">Protein-L-isoaspartate O-methyltransferase</fullName>
    </recommendedName>
    <alternativeName>
        <fullName evidence="3">Protein L-isoaspartyl methyltransferase</fullName>
    </alternativeName>
</protein>
<dbReference type="eggNOG" id="COG2518">
    <property type="taxonomic scope" value="Bacteria"/>
</dbReference>
<proteinExistence type="inferred from homology"/>
<reference evidence="4 5" key="1">
    <citation type="submission" date="2013-07" db="EMBL/GenBank/DDBJ databases">
        <title>Completed genome of Sphingomonas sanxanigenens NX02.</title>
        <authorList>
            <person name="Ma T."/>
            <person name="Huang H."/>
            <person name="Wu M."/>
            <person name="Li X."/>
            <person name="Li G."/>
        </authorList>
    </citation>
    <scope>NUCLEOTIDE SEQUENCE [LARGE SCALE GENOMIC DNA]</scope>
    <source>
        <strain evidence="4 5">NX02</strain>
    </source>
</reference>
<evidence type="ECO:0000256" key="2">
    <source>
        <dbReference type="ARBA" id="ARBA00013346"/>
    </source>
</evidence>